<keyword evidence="1" id="KW-0472">Membrane</keyword>
<dbReference type="Pfam" id="PF11992">
    <property type="entry name" value="TgpA_N"/>
    <property type="match status" value="1"/>
</dbReference>
<feature type="transmembrane region" description="Helical" evidence="1">
    <location>
        <begin position="21"/>
        <end position="50"/>
    </location>
</feature>
<evidence type="ECO:0000313" key="3">
    <source>
        <dbReference type="EMBL" id="KEZ77661.1"/>
    </source>
</evidence>
<keyword evidence="1" id="KW-1133">Transmembrane helix</keyword>
<dbReference type="Pfam" id="PF01841">
    <property type="entry name" value="Transglut_core"/>
    <property type="match status" value="1"/>
</dbReference>
<dbReference type="AlphaFoldDB" id="A0A084ILS7"/>
<dbReference type="RefSeq" id="WP_051883307.1">
    <property type="nucleotide sequence ID" value="NZ_APNK01000010.1"/>
</dbReference>
<feature type="transmembrane region" description="Helical" evidence="1">
    <location>
        <begin position="168"/>
        <end position="186"/>
    </location>
</feature>
<dbReference type="SMART" id="SM00460">
    <property type="entry name" value="TGc"/>
    <property type="match status" value="1"/>
</dbReference>
<accession>A0A084ILS7</accession>
<proteinExistence type="predicted"/>
<dbReference type="STRING" id="1304275.C41B8_08750"/>
<protein>
    <recommendedName>
        <fullName evidence="2">Transglutaminase-like domain-containing protein</fullName>
    </recommendedName>
</protein>
<comment type="caution">
    <text evidence="3">The sequence shown here is derived from an EMBL/GenBank/DDBJ whole genome shotgun (WGS) entry which is preliminary data.</text>
</comment>
<dbReference type="PANTHER" id="PTHR42736">
    <property type="entry name" value="PROTEIN-GLUTAMINE GAMMA-GLUTAMYLTRANSFERASE"/>
    <property type="match status" value="1"/>
</dbReference>
<dbReference type="InterPro" id="IPR002931">
    <property type="entry name" value="Transglutaminase-like"/>
</dbReference>
<sequence>MARRRPKPAVSTTSRGERLALTSIVAFIGLPHIGHLPFWVSLATAALLAWNAVRLLLGRPTPPGLVRALLTAAGVGAVLMGFGRINGQTAGVALLMLMLALKLTETVRYRDVVVVLALCCFVLVTQFLFSQSLGMALYLVAGSWLVVAAFVHLHAGDDAPPRAAAAESARLLALAIPVAAALFVLFPRLPGPLWGLPANNDGTARTGLSGTMSPGSIADLARSDAVAFRVRFDGPAPPPAARYWRGPVLWNFDHGTWHTGPGVARTITPPRVDAQGRGVRTDITLAPSHKPWLIALDMPLTTATAHRRTAGGNWVAPHPIDQRVRYIARSALHYTVDAELAPAARRLALALPATGNPRARALAHRWANHDHDARAIVHSALDFFRQGRFRYTLNPPRTSRDNSVDDFLFTTRAGFCEHFAGAFTFLMRAAGVPARVVTGYQGAQRASIGDYWIVRDSDAHAWSEVWLAGAGWVRVDPTAAAAPKRIADGITAAVTDSGDLPYMAGGHDRDAWYHARMLWDAVDAGWNRWFLAYGPALQQRLFAALGIAGFGTAIAVLTGLVVGTLALVSLWLAWHMRAEREADPVVRAWRRIERRLARIGLARHTGETPVGYARRVAATRPALTRQITDLAARYARLRYAANIESAERREFIRRARRFHPRRTGETRAG</sequence>
<keyword evidence="1" id="KW-0812">Transmembrane</keyword>
<dbReference type="OrthoDB" id="9804872at2"/>
<dbReference type="PATRIC" id="fig|1304275.5.peg.1784"/>
<feature type="transmembrane region" description="Helical" evidence="1">
    <location>
        <begin position="70"/>
        <end position="100"/>
    </location>
</feature>
<dbReference type="InterPro" id="IPR052901">
    <property type="entry name" value="Bact_TGase-like"/>
</dbReference>
<feature type="transmembrane region" description="Helical" evidence="1">
    <location>
        <begin position="112"/>
        <end position="129"/>
    </location>
</feature>
<evidence type="ECO:0000259" key="2">
    <source>
        <dbReference type="SMART" id="SM00460"/>
    </source>
</evidence>
<dbReference type="PANTHER" id="PTHR42736:SF1">
    <property type="entry name" value="PROTEIN-GLUTAMINE GAMMA-GLUTAMYLTRANSFERASE"/>
    <property type="match status" value="1"/>
</dbReference>
<dbReference type="InterPro" id="IPR021878">
    <property type="entry name" value="TgpA_N"/>
</dbReference>
<dbReference type="SUPFAM" id="SSF54001">
    <property type="entry name" value="Cysteine proteinases"/>
    <property type="match status" value="1"/>
</dbReference>
<dbReference type="EMBL" id="APNK01000010">
    <property type="protein sequence ID" value="KEZ77661.1"/>
    <property type="molecule type" value="Genomic_DNA"/>
</dbReference>
<name>A0A084ILS7_SALHC</name>
<dbReference type="InterPro" id="IPR038765">
    <property type="entry name" value="Papain-like_cys_pep_sf"/>
</dbReference>
<feature type="transmembrane region" description="Helical" evidence="1">
    <location>
        <begin position="135"/>
        <end position="156"/>
    </location>
</feature>
<dbReference type="InterPro" id="IPR025403">
    <property type="entry name" value="TgpA-like_C"/>
</dbReference>
<dbReference type="Proteomes" id="UP000028302">
    <property type="component" value="Unassembled WGS sequence"/>
</dbReference>
<keyword evidence="4" id="KW-1185">Reference proteome</keyword>
<organism evidence="3 4">
    <name type="scientific">Salinisphaera hydrothermalis (strain C41B8)</name>
    <dbReference type="NCBI Taxonomy" id="1304275"/>
    <lineage>
        <taxon>Bacteria</taxon>
        <taxon>Pseudomonadati</taxon>
        <taxon>Pseudomonadota</taxon>
        <taxon>Gammaproteobacteria</taxon>
        <taxon>Salinisphaerales</taxon>
        <taxon>Salinisphaeraceae</taxon>
        <taxon>Salinisphaera</taxon>
    </lineage>
</organism>
<feature type="transmembrane region" description="Helical" evidence="1">
    <location>
        <begin position="541"/>
        <end position="574"/>
    </location>
</feature>
<dbReference type="Pfam" id="PF13559">
    <property type="entry name" value="DUF4129"/>
    <property type="match status" value="1"/>
</dbReference>
<dbReference type="eggNOG" id="COG1305">
    <property type="taxonomic scope" value="Bacteria"/>
</dbReference>
<feature type="domain" description="Transglutaminase-like" evidence="2">
    <location>
        <begin position="408"/>
        <end position="479"/>
    </location>
</feature>
<evidence type="ECO:0000256" key="1">
    <source>
        <dbReference type="SAM" id="Phobius"/>
    </source>
</evidence>
<reference evidence="3 4" key="1">
    <citation type="submission" date="2013-03" db="EMBL/GenBank/DDBJ databases">
        <title>Salinisphaera hydrothermalis C41B8 Genome Sequencing.</title>
        <authorList>
            <person name="Li C."/>
            <person name="Lai Q."/>
            <person name="Shao Z."/>
        </authorList>
    </citation>
    <scope>NUCLEOTIDE SEQUENCE [LARGE SCALE GENOMIC DNA]</scope>
    <source>
        <strain evidence="3 4">C41B8</strain>
    </source>
</reference>
<evidence type="ECO:0000313" key="4">
    <source>
        <dbReference type="Proteomes" id="UP000028302"/>
    </source>
</evidence>
<gene>
    <name evidence="3" type="ORF">C41B8_08750</name>
</gene>
<dbReference type="Gene3D" id="3.10.620.30">
    <property type="match status" value="1"/>
</dbReference>